<dbReference type="Proteomes" id="UP000314251">
    <property type="component" value="Unassembled WGS sequence"/>
</dbReference>
<feature type="domain" description="SGNH hydrolase-type esterase" evidence="1">
    <location>
        <begin position="7"/>
        <end position="162"/>
    </location>
</feature>
<reference evidence="2" key="1">
    <citation type="submission" date="2019-10" db="EMBL/GenBank/DDBJ databases">
        <title>Nonomuraea sp. nov., isolated from Phyllanthus amarus.</title>
        <authorList>
            <person name="Klykleung N."/>
            <person name="Tanasupawat S."/>
        </authorList>
    </citation>
    <scope>NUCLEOTIDE SEQUENCE [LARGE SCALE GENOMIC DNA]</scope>
    <source>
        <strain evidence="2">3MP-10</strain>
    </source>
</reference>
<dbReference type="OrthoDB" id="9794725at2"/>
<dbReference type="GO" id="GO:0004622">
    <property type="term" value="F:phosphatidylcholine lysophospholipase activity"/>
    <property type="evidence" value="ECO:0007669"/>
    <property type="project" value="TreeGrafter"/>
</dbReference>
<evidence type="ECO:0000313" key="3">
    <source>
        <dbReference type="Proteomes" id="UP000314251"/>
    </source>
</evidence>
<dbReference type="PANTHER" id="PTHR30383">
    <property type="entry name" value="THIOESTERASE 1/PROTEASE 1/LYSOPHOSPHOLIPASE L1"/>
    <property type="match status" value="1"/>
</dbReference>
<dbReference type="InterPro" id="IPR036514">
    <property type="entry name" value="SGNH_hydro_sf"/>
</dbReference>
<accession>A0A5N6A4H3</accession>
<dbReference type="SUPFAM" id="SSF52266">
    <property type="entry name" value="SGNH hydrolase"/>
    <property type="match status" value="1"/>
</dbReference>
<sequence length="243" mass="26724">MTTRVACLGDSLTRAQLSVDYLDLVERRRPPGEVRLVRFGANGDYAYHLLRRLDAVVVDPPDVITVLIGTNDARASLAGYPVEQAMKRKRLPERPSAGWFQQCLGAVVERLRTETDAAIGLLSLPVLGQRPDGAAARASQAYSRLIAEVADASAAAYLPLHERQIEELRRADPPPVPYREPTPAAGLGVLIRHAVLRRSLDTISRRRGLVLTTDHIHQNSRGAALVAEVIDTWLTTRTTDRTT</sequence>
<evidence type="ECO:0000313" key="2">
    <source>
        <dbReference type="EMBL" id="KAB8162903.1"/>
    </source>
</evidence>
<comment type="caution">
    <text evidence="2">The sequence shown here is derived from an EMBL/GenBank/DDBJ whole genome shotgun (WGS) entry which is preliminary data.</text>
</comment>
<dbReference type="Gene3D" id="3.40.50.1110">
    <property type="entry name" value="SGNH hydrolase"/>
    <property type="match status" value="1"/>
</dbReference>
<dbReference type="Pfam" id="PF13472">
    <property type="entry name" value="Lipase_GDSL_2"/>
    <property type="match status" value="1"/>
</dbReference>
<organism evidence="2 3">
    <name type="scientific">Streptomyces mimosae</name>
    <dbReference type="NCBI Taxonomy" id="2586635"/>
    <lineage>
        <taxon>Bacteria</taxon>
        <taxon>Bacillati</taxon>
        <taxon>Actinomycetota</taxon>
        <taxon>Actinomycetes</taxon>
        <taxon>Kitasatosporales</taxon>
        <taxon>Streptomycetaceae</taxon>
        <taxon>Streptomyces</taxon>
    </lineage>
</organism>
<keyword evidence="3" id="KW-1185">Reference proteome</keyword>
<dbReference type="PANTHER" id="PTHR30383:SF5">
    <property type="entry name" value="SGNH HYDROLASE-TYPE ESTERASE DOMAIN-CONTAINING PROTEIN"/>
    <property type="match status" value="1"/>
</dbReference>
<gene>
    <name evidence="2" type="ORF">FH607_019890</name>
</gene>
<keyword evidence="2" id="KW-0378">Hydrolase</keyword>
<dbReference type="RefSeq" id="WP_139670462.1">
    <property type="nucleotide sequence ID" value="NZ_VDLY02000013.1"/>
</dbReference>
<name>A0A5N6A4H3_9ACTN</name>
<dbReference type="CDD" id="cd00229">
    <property type="entry name" value="SGNH_hydrolase"/>
    <property type="match status" value="1"/>
</dbReference>
<dbReference type="EMBL" id="VDLY02000013">
    <property type="protein sequence ID" value="KAB8162903.1"/>
    <property type="molecule type" value="Genomic_DNA"/>
</dbReference>
<dbReference type="InterPro" id="IPR051532">
    <property type="entry name" value="Ester_Hydrolysis_Enzymes"/>
</dbReference>
<evidence type="ECO:0000259" key="1">
    <source>
        <dbReference type="Pfam" id="PF13472"/>
    </source>
</evidence>
<dbReference type="AlphaFoldDB" id="A0A5N6A4H3"/>
<dbReference type="InterPro" id="IPR013830">
    <property type="entry name" value="SGNH_hydro"/>
</dbReference>
<proteinExistence type="predicted"/>
<protein>
    <submittedName>
        <fullName evidence="2">SGNH/GDSL hydrolase family protein</fullName>
    </submittedName>
</protein>